<gene>
    <name evidence="2" type="ORF">TNCV_4721871</name>
</gene>
<reference evidence="2" key="1">
    <citation type="submission" date="2020-08" db="EMBL/GenBank/DDBJ databases">
        <title>Multicomponent nature underlies the extraordinary mechanical properties of spider dragline silk.</title>
        <authorList>
            <person name="Kono N."/>
            <person name="Nakamura H."/>
            <person name="Mori M."/>
            <person name="Yoshida Y."/>
            <person name="Ohtoshi R."/>
            <person name="Malay A.D."/>
            <person name="Moran D.A.P."/>
            <person name="Tomita M."/>
            <person name="Numata K."/>
            <person name="Arakawa K."/>
        </authorList>
    </citation>
    <scope>NUCLEOTIDE SEQUENCE</scope>
</reference>
<dbReference type="EMBL" id="BMAU01021387">
    <property type="protein sequence ID" value="GFY29059.1"/>
    <property type="molecule type" value="Genomic_DNA"/>
</dbReference>
<dbReference type="Proteomes" id="UP000887159">
    <property type="component" value="Unassembled WGS sequence"/>
</dbReference>
<organism evidence="2 3">
    <name type="scientific">Trichonephila clavipes</name>
    <name type="common">Golden silk orbweaver</name>
    <name type="synonym">Nephila clavipes</name>
    <dbReference type="NCBI Taxonomy" id="2585209"/>
    <lineage>
        <taxon>Eukaryota</taxon>
        <taxon>Metazoa</taxon>
        <taxon>Ecdysozoa</taxon>
        <taxon>Arthropoda</taxon>
        <taxon>Chelicerata</taxon>
        <taxon>Arachnida</taxon>
        <taxon>Araneae</taxon>
        <taxon>Araneomorphae</taxon>
        <taxon>Entelegynae</taxon>
        <taxon>Araneoidea</taxon>
        <taxon>Nephilidae</taxon>
        <taxon>Trichonephila</taxon>
    </lineage>
</organism>
<evidence type="ECO:0000313" key="3">
    <source>
        <dbReference type="Proteomes" id="UP000887159"/>
    </source>
</evidence>
<feature type="compositionally biased region" description="Basic residues" evidence="1">
    <location>
        <begin position="112"/>
        <end position="127"/>
    </location>
</feature>
<sequence>MEKWGRRNEDEETEIGTKKWRTEKWGTEKWGNSSREINVPTPVSPVPPTPVASPSHEASEDVIYDSLPPMEQSTVSEIPLKDPMEPSRVPESPLKEPMDPPIVSKSLDPPTKKTHAKKVHSVIHRSPRSKERRNEERRNEENEERRNEKPWHEETRPRDPRLYKRLNFRPPYPRHHFKPRVFQRPPYAQQLMPTSQENEQVFFHSQGLAVLCIRNSGFTLTNGVVSYAMDRQCPHELFKFLHYLNVGTICVTDQHSKQTFKDIQASWSSSSPFKRTPVMLLNSNGRELGQCPFCNQTTCHRWIAVQGMCAILHQPINPILHS</sequence>
<dbReference type="AlphaFoldDB" id="A0A8X7BFV8"/>
<feature type="region of interest" description="Disordered" evidence="1">
    <location>
        <begin position="1"/>
        <end position="156"/>
    </location>
</feature>
<evidence type="ECO:0000313" key="2">
    <source>
        <dbReference type="EMBL" id="GFY29059.1"/>
    </source>
</evidence>
<comment type="caution">
    <text evidence="2">The sequence shown here is derived from an EMBL/GenBank/DDBJ whole genome shotgun (WGS) entry which is preliminary data.</text>
</comment>
<evidence type="ECO:0000256" key="1">
    <source>
        <dbReference type="SAM" id="MobiDB-lite"/>
    </source>
</evidence>
<accession>A0A8X7BFV8</accession>
<feature type="compositionally biased region" description="Basic and acidic residues" evidence="1">
    <location>
        <begin position="128"/>
        <end position="156"/>
    </location>
</feature>
<proteinExistence type="predicted"/>
<protein>
    <submittedName>
        <fullName evidence="2">Uncharacterized protein</fullName>
    </submittedName>
</protein>
<feature type="compositionally biased region" description="Pro residues" evidence="1">
    <location>
        <begin position="42"/>
        <end position="51"/>
    </location>
</feature>
<keyword evidence="3" id="KW-1185">Reference proteome</keyword>
<feature type="compositionally biased region" description="Basic and acidic residues" evidence="1">
    <location>
        <begin position="1"/>
        <end position="27"/>
    </location>
</feature>
<name>A0A8X7BFV8_TRICX</name>